<keyword evidence="2" id="KW-1185">Reference proteome</keyword>
<protein>
    <recommendedName>
        <fullName evidence="3">RNA polymerase sigma factor 70 region 4 type 2 domain-containing protein</fullName>
    </recommendedName>
</protein>
<organism evidence="1 2">
    <name type="scientific">Cohnella yongneupensis</name>
    <dbReference type="NCBI Taxonomy" id="425006"/>
    <lineage>
        <taxon>Bacteria</taxon>
        <taxon>Bacillati</taxon>
        <taxon>Bacillota</taxon>
        <taxon>Bacilli</taxon>
        <taxon>Bacillales</taxon>
        <taxon>Paenibacillaceae</taxon>
        <taxon>Cohnella</taxon>
    </lineage>
</organism>
<comment type="caution">
    <text evidence="1">The sequence shown here is derived from an EMBL/GenBank/DDBJ whole genome shotgun (WGS) entry which is preliminary data.</text>
</comment>
<dbReference type="Proteomes" id="UP001596108">
    <property type="component" value="Unassembled WGS sequence"/>
</dbReference>
<accession>A0ABW0R3T9</accession>
<evidence type="ECO:0000313" key="1">
    <source>
        <dbReference type="EMBL" id="MFC5530477.1"/>
    </source>
</evidence>
<reference evidence="2" key="1">
    <citation type="journal article" date="2019" name="Int. J. Syst. Evol. Microbiol.">
        <title>The Global Catalogue of Microorganisms (GCM) 10K type strain sequencing project: providing services to taxonomists for standard genome sequencing and annotation.</title>
        <authorList>
            <consortium name="The Broad Institute Genomics Platform"/>
            <consortium name="The Broad Institute Genome Sequencing Center for Infectious Disease"/>
            <person name="Wu L."/>
            <person name="Ma J."/>
        </authorList>
    </citation>
    <scope>NUCLEOTIDE SEQUENCE [LARGE SCALE GENOMIC DNA]</scope>
    <source>
        <strain evidence="2">CGMCC 1.18578</strain>
    </source>
</reference>
<dbReference type="RefSeq" id="WP_378112415.1">
    <property type="nucleotide sequence ID" value="NZ_JBHSNC010000042.1"/>
</dbReference>
<evidence type="ECO:0000313" key="2">
    <source>
        <dbReference type="Proteomes" id="UP001596108"/>
    </source>
</evidence>
<proteinExistence type="predicted"/>
<sequence length="222" mass="25623">MNMFRKLDQEFQMTKEKLETLTQPEELRFEAKKLQLLTTLIAYVNSFEWITHRQTKEKIRVFLRSNFQYKAVAQKLGISLNSLQVSVSYASKKLQEKMGTSLLLLQRGDLEAAEREFLIAIGRSEPFDLCLEGFSETMPDAEEIPDVDLTTCLGELKLLVFFTRWHVQKLVGSYDVKKLKMLLHIITSLDPMYVQERDTLIRCLDGNISVAEAIGRLKQARG</sequence>
<evidence type="ECO:0008006" key="3">
    <source>
        <dbReference type="Google" id="ProtNLM"/>
    </source>
</evidence>
<dbReference type="EMBL" id="JBHSNC010000042">
    <property type="protein sequence ID" value="MFC5530477.1"/>
    <property type="molecule type" value="Genomic_DNA"/>
</dbReference>
<name>A0ABW0R3T9_9BACL</name>
<gene>
    <name evidence="1" type="ORF">ACFPQ4_13655</name>
</gene>